<evidence type="ECO:0000313" key="2">
    <source>
        <dbReference type="EMBL" id="OKL64359.1"/>
    </source>
</evidence>
<gene>
    <name evidence="2" type="ORF">UA08_00979</name>
</gene>
<reference evidence="2 3" key="1">
    <citation type="submission" date="2015-06" db="EMBL/GenBank/DDBJ databases">
        <title>Talaromyces atroroseus IBT 11181 draft genome.</title>
        <authorList>
            <person name="Rasmussen K.B."/>
            <person name="Rasmussen S."/>
            <person name="Petersen B."/>
            <person name="Sicheritz-Ponten T."/>
            <person name="Mortensen U.H."/>
            <person name="Thrane U."/>
        </authorList>
    </citation>
    <scope>NUCLEOTIDE SEQUENCE [LARGE SCALE GENOMIC DNA]</scope>
    <source>
        <strain evidence="2 3">IBT 11181</strain>
    </source>
</reference>
<dbReference type="OrthoDB" id="4222685at2759"/>
<dbReference type="GeneID" id="31000734"/>
<feature type="region of interest" description="Disordered" evidence="1">
    <location>
        <begin position="1"/>
        <end position="33"/>
    </location>
</feature>
<feature type="compositionally biased region" description="Polar residues" evidence="1">
    <location>
        <begin position="22"/>
        <end position="31"/>
    </location>
</feature>
<dbReference type="Proteomes" id="UP000214365">
    <property type="component" value="Unassembled WGS sequence"/>
</dbReference>
<dbReference type="AlphaFoldDB" id="A0A225B8E0"/>
<feature type="compositionally biased region" description="Basic and acidic residues" evidence="1">
    <location>
        <begin position="1"/>
        <end position="10"/>
    </location>
</feature>
<accession>A0A225B8E0</accession>
<name>A0A225B8E0_TALAT</name>
<keyword evidence="3" id="KW-1185">Reference proteome</keyword>
<evidence type="ECO:0000256" key="1">
    <source>
        <dbReference type="SAM" id="MobiDB-lite"/>
    </source>
</evidence>
<evidence type="ECO:0000313" key="3">
    <source>
        <dbReference type="Proteomes" id="UP000214365"/>
    </source>
</evidence>
<protein>
    <submittedName>
        <fullName evidence="2">Uncharacterized protein</fullName>
    </submittedName>
</protein>
<comment type="caution">
    <text evidence="2">The sequence shown here is derived from an EMBL/GenBank/DDBJ whole genome shotgun (WGS) entry which is preliminary data.</text>
</comment>
<organism evidence="2 3">
    <name type="scientific">Talaromyces atroroseus</name>
    <dbReference type="NCBI Taxonomy" id="1441469"/>
    <lineage>
        <taxon>Eukaryota</taxon>
        <taxon>Fungi</taxon>
        <taxon>Dikarya</taxon>
        <taxon>Ascomycota</taxon>
        <taxon>Pezizomycotina</taxon>
        <taxon>Eurotiomycetes</taxon>
        <taxon>Eurotiomycetidae</taxon>
        <taxon>Eurotiales</taxon>
        <taxon>Trichocomaceae</taxon>
        <taxon>Talaromyces</taxon>
        <taxon>Talaromyces sect. Trachyspermi</taxon>
    </lineage>
</organism>
<dbReference type="EMBL" id="LFMY01000001">
    <property type="protein sequence ID" value="OKL64359.1"/>
    <property type="molecule type" value="Genomic_DNA"/>
</dbReference>
<dbReference type="RefSeq" id="XP_020124480.1">
    <property type="nucleotide sequence ID" value="XM_020260844.1"/>
</dbReference>
<sequence>MKTDQDEEPKIVGSLDSHQSHDTSGSNSAGDQLNKKYIHPELGELNITENQYTRLEKLLKLPQDSIKWFSLTRLRVVSWISEYLYILYRYTLPYIDAERFEAFLLAAEKVVALRKQKKPMNEIVDVAGDYILYHRLTWSSSSAYEKGYIRFFVGHILWSFFEKYPKYIPTRTTGKNPMKHALNCLLASSDSEIAQLITEICVLIPNVNDDVTWADGKLINLSRRVLGLLKDAKESNDTPSQKVCESGHTISLRLALAQHVDEIKRRSLIAKALKYSKKIYGDYHSMTWDCTERLGNYYLNDASEHTLRYWFSQIQGDRVRAVMGLYEDFLDSAEEHGKNGNLSDTFLETFLSLLREQVVPALAKLYMEHGKDRKARALLWKFTKEISSQLYDENWTPFIGLGKSTRLVSTLRLAEGLGAYSNLKYSTLDVAIFPFDQISLSSVKPSDEEKTRKWHFLCVRLPKEDVSVTKTVVEWMPGLEGGYEAQTIVTTEGAMILELPYITYSHFRSSQAYRMGRTYDYYRKGSMNQPQLTEWLNDKSHDSIIYFSGQQYSEHIDSAHMPSVRGSVLIDPEKGEIERFVYDRETGTLDMTEQKYIPKEINTLLTPRILDATKCATSAAGFFNETPGDIAILDGSGVVANGYNLVSAEWHDWKRFILHPCTSLETQPELISADGSVIPVLGYIYGSWTEHGLRKKWTGLQIWVVHARFQLSVETDSLHNEPSCHFVLNTDDLCKGREHELSATEIRSMCTFLNPSLLRVMNHSYLEPPICTFAQGFPDNFKGVTVEAPEPSKHWNLLAELSFRDSWDTQFAEICRNTYLDPSRLEIIEKQIKEETARRREWDPQYLRVVRHWVRTRT</sequence>
<proteinExistence type="predicted"/>